<dbReference type="InterPro" id="IPR009049">
    <property type="entry name" value="Argininosuccinate_lyase"/>
</dbReference>
<keyword evidence="6 7" id="KW-0456">Lyase</keyword>
<dbReference type="InterPro" id="IPR020557">
    <property type="entry name" value="Fumarate_lyase_CS"/>
</dbReference>
<dbReference type="CDD" id="cd01359">
    <property type="entry name" value="Argininosuccinate_lyase"/>
    <property type="match status" value="1"/>
</dbReference>
<dbReference type="GO" id="GO:0005829">
    <property type="term" value="C:cytosol"/>
    <property type="evidence" value="ECO:0007669"/>
    <property type="project" value="TreeGrafter"/>
</dbReference>
<dbReference type="InterPro" id="IPR029419">
    <property type="entry name" value="Arg_succ_lyase_C"/>
</dbReference>
<dbReference type="Gene3D" id="1.20.200.10">
    <property type="entry name" value="Fumarase/aspartase (Central domain)"/>
    <property type="match status" value="1"/>
</dbReference>
<reference evidence="10 11" key="1">
    <citation type="submission" date="2015-03" db="EMBL/GenBank/DDBJ databases">
        <title>Genome assembly of Sandaracinus amylolyticus DSM 53668.</title>
        <authorList>
            <person name="Sharma G."/>
            <person name="Subramanian S."/>
        </authorList>
    </citation>
    <scope>NUCLEOTIDE SEQUENCE [LARGE SCALE GENOMIC DNA]</scope>
    <source>
        <strain evidence="10 11">DSM 53668</strain>
    </source>
</reference>
<dbReference type="GO" id="GO:0004056">
    <property type="term" value="F:argininosuccinate lyase activity"/>
    <property type="evidence" value="ECO:0007669"/>
    <property type="project" value="UniProtKB-UniRule"/>
</dbReference>
<dbReference type="GO" id="GO:0042450">
    <property type="term" value="P:L-arginine biosynthetic process via ornithine"/>
    <property type="evidence" value="ECO:0007669"/>
    <property type="project" value="UniProtKB-UniRule"/>
</dbReference>
<comment type="similarity">
    <text evidence="7">Belongs to the lyase 1 family. Argininosuccinate lyase subfamily.</text>
</comment>
<dbReference type="PRINTS" id="PR00149">
    <property type="entry name" value="FUMRATELYASE"/>
</dbReference>
<evidence type="ECO:0000256" key="6">
    <source>
        <dbReference type="ARBA" id="ARBA00023239"/>
    </source>
</evidence>
<gene>
    <name evidence="7" type="primary">argH</name>
    <name evidence="10" type="ORF">DB32_003456</name>
</gene>
<evidence type="ECO:0000256" key="3">
    <source>
        <dbReference type="ARBA" id="ARBA00012338"/>
    </source>
</evidence>
<evidence type="ECO:0000256" key="4">
    <source>
        <dbReference type="ARBA" id="ARBA00022571"/>
    </source>
</evidence>
<organism evidence="10 11">
    <name type="scientific">Sandaracinus amylolyticus</name>
    <dbReference type="NCBI Taxonomy" id="927083"/>
    <lineage>
        <taxon>Bacteria</taxon>
        <taxon>Pseudomonadati</taxon>
        <taxon>Myxococcota</taxon>
        <taxon>Polyangia</taxon>
        <taxon>Polyangiales</taxon>
        <taxon>Sandaracinaceae</taxon>
        <taxon>Sandaracinus</taxon>
    </lineage>
</organism>
<evidence type="ECO:0000256" key="7">
    <source>
        <dbReference type="HAMAP-Rule" id="MF_00006"/>
    </source>
</evidence>
<dbReference type="SUPFAM" id="SSF48557">
    <property type="entry name" value="L-aspartase-like"/>
    <property type="match status" value="1"/>
</dbReference>
<dbReference type="PROSITE" id="PS00163">
    <property type="entry name" value="FUMARATE_LYASES"/>
    <property type="match status" value="1"/>
</dbReference>
<accession>A0A0F6YIY8</accession>
<evidence type="ECO:0000313" key="11">
    <source>
        <dbReference type="Proteomes" id="UP000034883"/>
    </source>
</evidence>
<dbReference type="FunFam" id="1.10.275.10:FF:000002">
    <property type="entry name" value="Argininosuccinate lyase"/>
    <property type="match status" value="1"/>
</dbReference>
<dbReference type="Pfam" id="PF14698">
    <property type="entry name" value="ASL_C2"/>
    <property type="match status" value="1"/>
</dbReference>
<evidence type="ECO:0000259" key="9">
    <source>
        <dbReference type="Pfam" id="PF14698"/>
    </source>
</evidence>
<dbReference type="Proteomes" id="UP000034883">
    <property type="component" value="Chromosome"/>
</dbReference>
<dbReference type="InterPro" id="IPR008948">
    <property type="entry name" value="L-Aspartase-like"/>
</dbReference>
<comment type="catalytic activity">
    <reaction evidence="1 7">
        <text>2-(N(omega)-L-arginino)succinate = fumarate + L-arginine</text>
        <dbReference type="Rhea" id="RHEA:24020"/>
        <dbReference type="ChEBI" id="CHEBI:29806"/>
        <dbReference type="ChEBI" id="CHEBI:32682"/>
        <dbReference type="ChEBI" id="CHEBI:57472"/>
        <dbReference type="EC" id="4.3.2.1"/>
    </reaction>
</comment>
<dbReference type="Gene3D" id="1.10.40.30">
    <property type="entry name" value="Fumarase/aspartase (C-terminal domain)"/>
    <property type="match status" value="1"/>
</dbReference>
<dbReference type="InterPro" id="IPR000362">
    <property type="entry name" value="Fumarate_lyase_fam"/>
</dbReference>
<dbReference type="AlphaFoldDB" id="A0A0F6YIY8"/>
<keyword evidence="7" id="KW-0963">Cytoplasm</keyword>
<keyword evidence="11" id="KW-1185">Reference proteome</keyword>
<dbReference type="NCBIfam" id="TIGR00838">
    <property type="entry name" value="argH"/>
    <property type="match status" value="1"/>
</dbReference>
<dbReference type="InterPro" id="IPR024083">
    <property type="entry name" value="Fumarase/histidase_N"/>
</dbReference>
<dbReference type="UniPathway" id="UPA00068">
    <property type="reaction ID" value="UER00114"/>
</dbReference>
<evidence type="ECO:0000259" key="8">
    <source>
        <dbReference type="Pfam" id="PF00206"/>
    </source>
</evidence>
<dbReference type="HAMAP" id="MF_00006">
    <property type="entry name" value="Arg_succ_lyase"/>
    <property type="match status" value="1"/>
</dbReference>
<name>A0A0F6YIY8_9BACT</name>
<dbReference type="PRINTS" id="PR00145">
    <property type="entry name" value="ARGSUCLYASE"/>
</dbReference>
<dbReference type="FunFam" id="1.20.200.10:FF:000015">
    <property type="entry name" value="argininosuccinate lyase isoform X2"/>
    <property type="match status" value="1"/>
</dbReference>
<evidence type="ECO:0000313" key="10">
    <source>
        <dbReference type="EMBL" id="AKF06307.1"/>
    </source>
</evidence>
<dbReference type="FunFam" id="1.10.40.30:FF:000001">
    <property type="entry name" value="Argininosuccinate lyase"/>
    <property type="match status" value="1"/>
</dbReference>
<proteinExistence type="inferred from homology"/>
<dbReference type="Gene3D" id="1.10.275.10">
    <property type="entry name" value="Fumarase/aspartase (N-terminal domain)"/>
    <property type="match status" value="1"/>
</dbReference>
<evidence type="ECO:0000256" key="1">
    <source>
        <dbReference type="ARBA" id="ARBA00000985"/>
    </source>
</evidence>
<dbReference type="PANTHER" id="PTHR43814:SF1">
    <property type="entry name" value="ARGININOSUCCINATE LYASE"/>
    <property type="match status" value="1"/>
</dbReference>
<keyword evidence="5 7" id="KW-0028">Amino-acid biosynthesis</keyword>
<dbReference type="InterPro" id="IPR022761">
    <property type="entry name" value="Fumarate_lyase_N"/>
</dbReference>
<evidence type="ECO:0000256" key="5">
    <source>
        <dbReference type="ARBA" id="ARBA00022605"/>
    </source>
</evidence>
<dbReference type="EC" id="4.3.2.1" evidence="3 7"/>
<protein>
    <recommendedName>
        <fullName evidence="3 7">Argininosuccinate lyase</fullName>
        <shortName evidence="7">ASAL</shortName>
        <ecNumber evidence="3 7">4.3.2.1</ecNumber>
    </recommendedName>
    <alternativeName>
        <fullName evidence="7">Arginosuccinase</fullName>
    </alternativeName>
</protein>
<dbReference type="EMBL" id="CP011125">
    <property type="protein sequence ID" value="AKF06307.1"/>
    <property type="molecule type" value="Genomic_DNA"/>
</dbReference>
<keyword evidence="4 7" id="KW-0055">Arginine biosynthesis</keyword>
<comment type="subcellular location">
    <subcellularLocation>
        <location evidence="7">Cytoplasm</location>
    </subcellularLocation>
</comment>
<dbReference type="PANTHER" id="PTHR43814">
    <property type="entry name" value="ARGININOSUCCINATE LYASE"/>
    <property type="match status" value="1"/>
</dbReference>
<feature type="domain" description="Fumarate lyase N-terminal" evidence="8">
    <location>
        <begin position="2"/>
        <end position="282"/>
    </location>
</feature>
<sequence>MNASVDVDQRLGPEDVRGSVAHVRMLAARGIVSADDAKKIEEGLARIGGEIERGEMTWRADREDVHMNVEALLTERIGEAGGRLHTARSRNDQVATDMRLWTRSACARTASKIDRLIAVLSVRAAGTIDVVMPGYTHLQRAQPVRLAHHLLAWCEMLERDRGRLEDAAKRMNEAPLGAAALAGTTFPIDRAHTARELGFERPMRNSIDAVSDRDFLLESLSALSICAVHLSRISEELVLWSAQEFAFVEMSDRFTTGSSIMPQKKNPDMAELVRGKSGRVIGDLVSLLVLMKGLPLAYNRDMQEDKRPAFDAFDTIDDSLDVLAGALATARFESERMRAALVEGFVEATEIADWLAARGVPFREAHHVAGRLVKRCVDAGKTLPQLTLDEYRAEHPSFDESIFVAIEAETAIERRDVLGGPARKQVSSQIAALRERLVARGVDWAKESSALGAIEGAR</sequence>
<evidence type="ECO:0000256" key="2">
    <source>
        <dbReference type="ARBA" id="ARBA00004941"/>
    </source>
</evidence>
<dbReference type="Pfam" id="PF00206">
    <property type="entry name" value="Lyase_1"/>
    <property type="match status" value="1"/>
</dbReference>
<dbReference type="STRING" id="927083.DB32_003456"/>
<feature type="domain" description="Argininosuccinate lyase C-terminal" evidence="9">
    <location>
        <begin position="345"/>
        <end position="413"/>
    </location>
</feature>
<dbReference type="KEGG" id="samy:DB32_003456"/>
<comment type="pathway">
    <text evidence="2 7">Amino-acid biosynthesis; L-arginine biosynthesis; L-arginine from L-ornithine and carbamoyl phosphate: step 3/3.</text>
</comment>